<sequence>MRRVAITGIGAVTPLGHTASDTWDALVAGRSGIGPLTTFDTSTFDVRIGGQVRDFRAAEGVDRRLARVGQYGVAATREALAVAGITAATYTPADRGVAIGGSVGRPELQTVVDVAQLRESTGARQIYRHAPRDVLYRNQNAAVAAIADVADAAGPMISVSTACAGSGHAIGEAFRHIQEGDAAMMVAGGMDTLTTWMDVLGFSLLGALTTEYNDRPGQASRPFDARRSGFVIGEGAVVVVLEEMSAARARGAGVLAELLGYSSTLNAYRITDSPPDGGGAIPAMANALADARVAPGDIDYVVAHGTGTLGNDLSETVAVRTVFGEHADRLVLSSPKSMTGHLTSGAAALNVLAAVGALRTSTVPPTINLDYPDPKLDLDYVPNIARSMRVDTALVNAFAFGGTNTCLVVGKAEE</sequence>
<dbReference type="Pfam" id="PF02801">
    <property type="entry name" value="Ketoacyl-synt_C"/>
    <property type="match status" value="1"/>
</dbReference>
<name>A0A318JTJ1_9NOCA</name>
<dbReference type="AlphaFoldDB" id="A0A318JTJ1"/>
<feature type="domain" description="Ketosynthase family 3 (KS3)" evidence="6">
    <location>
        <begin position="1"/>
        <end position="411"/>
    </location>
</feature>
<accession>A0A318JTJ1</accession>
<dbReference type="UniPathway" id="UPA00915"/>
<comment type="similarity">
    <text evidence="2 5">Belongs to the thiolase-like superfamily. Beta-ketoacyl-ACP synthases family.</text>
</comment>
<keyword evidence="4" id="KW-0275">Fatty acid biosynthesis</keyword>
<evidence type="ECO:0000256" key="2">
    <source>
        <dbReference type="ARBA" id="ARBA00008467"/>
    </source>
</evidence>
<dbReference type="GO" id="GO:0006633">
    <property type="term" value="P:fatty acid biosynthetic process"/>
    <property type="evidence" value="ECO:0007669"/>
    <property type="project" value="UniProtKB-KW"/>
</dbReference>
<dbReference type="InterPro" id="IPR014031">
    <property type="entry name" value="Ketoacyl_synth_C"/>
</dbReference>
<keyword evidence="4" id="KW-0443">Lipid metabolism</keyword>
<evidence type="ECO:0000313" key="8">
    <source>
        <dbReference type="Proteomes" id="UP000247569"/>
    </source>
</evidence>
<gene>
    <name evidence="7" type="ORF">DFR70_12118</name>
</gene>
<dbReference type="SUPFAM" id="SSF53901">
    <property type="entry name" value="Thiolase-like"/>
    <property type="match status" value="2"/>
</dbReference>
<keyword evidence="4" id="KW-0444">Lipid biosynthesis</keyword>
<dbReference type="CDD" id="cd00834">
    <property type="entry name" value="KAS_I_II"/>
    <property type="match status" value="1"/>
</dbReference>
<dbReference type="Pfam" id="PF00109">
    <property type="entry name" value="ketoacyl-synt"/>
    <property type="match status" value="1"/>
</dbReference>
<comment type="pathway">
    <text evidence="1">Lipid metabolism; mycolic acid biosynthesis.</text>
</comment>
<dbReference type="RefSeq" id="WP_040740458.1">
    <property type="nucleotide sequence ID" value="NZ_QJKF01000021.1"/>
</dbReference>
<organism evidence="7 8">
    <name type="scientific">Nocardia tenerifensis</name>
    <dbReference type="NCBI Taxonomy" id="228006"/>
    <lineage>
        <taxon>Bacteria</taxon>
        <taxon>Bacillati</taxon>
        <taxon>Actinomycetota</taxon>
        <taxon>Actinomycetes</taxon>
        <taxon>Mycobacteriales</taxon>
        <taxon>Nocardiaceae</taxon>
        <taxon>Nocardia</taxon>
    </lineage>
</organism>
<dbReference type="PANTHER" id="PTHR11712:SF336">
    <property type="entry name" value="3-OXOACYL-[ACYL-CARRIER-PROTEIN] SYNTHASE, MITOCHONDRIAL"/>
    <property type="match status" value="1"/>
</dbReference>
<keyword evidence="3 5" id="KW-0808">Transferase</keyword>
<dbReference type="Gene3D" id="3.40.47.10">
    <property type="match status" value="1"/>
</dbReference>
<dbReference type="PROSITE" id="PS52004">
    <property type="entry name" value="KS3_2"/>
    <property type="match status" value="1"/>
</dbReference>
<keyword evidence="8" id="KW-1185">Reference proteome</keyword>
<dbReference type="GO" id="GO:0005829">
    <property type="term" value="C:cytosol"/>
    <property type="evidence" value="ECO:0007669"/>
    <property type="project" value="TreeGrafter"/>
</dbReference>
<protein>
    <submittedName>
        <fullName evidence="7">3-oxoacyl-[acyl-carrier-protein] synthase II</fullName>
    </submittedName>
</protein>
<dbReference type="PANTHER" id="PTHR11712">
    <property type="entry name" value="POLYKETIDE SYNTHASE-RELATED"/>
    <property type="match status" value="1"/>
</dbReference>
<proteinExistence type="inferred from homology"/>
<evidence type="ECO:0000256" key="5">
    <source>
        <dbReference type="RuleBase" id="RU003694"/>
    </source>
</evidence>
<dbReference type="SMART" id="SM00825">
    <property type="entry name" value="PKS_KS"/>
    <property type="match status" value="1"/>
</dbReference>
<dbReference type="InterPro" id="IPR020841">
    <property type="entry name" value="PKS_Beta-ketoAc_synthase_dom"/>
</dbReference>
<dbReference type="InterPro" id="IPR016039">
    <property type="entry name" value="Thiolase-like"/>
</dbReference>
<dbReference type="EMBL" id="QJKF01000021">
    <property type="protein sequence ID" value="PXX55549.1"/>
    <property type="molecule type" value="Genomic_DNA"/>
</dbReference>
<keyword evidence="4" id="KW-0276">Fatty acid metabolism</keyword>
<dbReference type="InterPro" id="IPR000794">
    <property type="entry name" value="Beta-ketoacyl_synthase"/>
</dbReference>
<comment type="caution">
    <text evidence="7">The sequence shown here is derived from an EMBL/GenBank/DDBJ whole genome shotgun (WGS) entry which is preliminary data.</text>
</comment>
<reference evidence="7 8" key="1">
    <citation type="submission" date="2018-05" db="EMBL/GenBank/DDBJ databases">
        <title>Genomic Encyclopedia of Type Strains, Phase IV (KMG-IV): sequencing the most valuable type-strain genomes for metagenomic binning, comparative biology and taxonomic classification.</title>
        <authorList>
            <person name="Goeker M."/>
        </authorList>
    </citation>
    <scope>NUCLEOTIDE SEQUENCE [LARGE SCALE GENOMIC DNA]</scope>
    <source>
        <strain evidence="7 8">DSM 44704</strain>
    </source>
</reference>
<dbReference type="InterPro" id="IPR014030">
    <property type="entry name" value="Ketoacyl_synth_N"/>
</dbReference>
<evidence type="ECO:0000313" key="7">
    <source>
        <dbReference type="EMBL" id="PXX55549.1"/>
    </source>
</evidence>
<dbReference type="OrthoDB" id="9808669at2"/>
<evidence type="ECO:0000256" key="1">
    <source>
        <dbReference type="ARBA" id="ARBA00004796"/>
    </source>
</evidence>
<evidence type="ECO:0000256" key="4">
    <source>
        <dbReference type="ARBA" id="ARBA00023160"/>
    </source>
</evidence>
<evidence type="ECO:0000256" key="3">
    <source>
        <dbReference type="ARBA" id="ARBA00022679"/>
    </source>
</evidence>
<evidence type="ECO:0000259" key="6">
    <source>
        <dbReference type="PROSITE" id="PS52004"/>
    </source>
</evidence>
<dbReference type="Proteomes" id="UP000247569">
    <property type="component" value="Unassembled WGS sequence"/>
</dbReference>
<dbReference type="NCBIfam" id="NF005589">
    <property type="entry name" value="PRK07314.1"/>
    <property type="match status" value="1"/>
</dbReference>
<dbReference type="GO" id="GO:0004315">
    <property type="term" value="F:3-oxoacyl-[acyl-carrier-protein] synthase activity"/>
    <property type="evidence" value="ECO:0007669"/>
    <property type="project" value="TreeGrafter"/>
</dbReference>